<evidence type="ECO:0000259" key="4">
    <source>
        <dbReference type="PROSITE" id="PS50075"/>
    </source>
</evidence>
<dbReference type="PROSITE" id="PS00012">
    <property type="entry name" value="PHOSPHOPANTETHEINE"/>
    <property type="match status" value="1"/>
</dbReference>
<sequence length="321" mass="35438">MLAGLFAEVLGVAQVGIDDRFFDLGGHSLSVTRLVARIRAELNVEVPIPAVFNAPTVAELAEWLSQGCESEFVDPFAMVLPIRLSGTRPPIWCPSAAFGLSWSYRGLLDHVDDRPIYGLQAWNFYHTAEFTASVRTMVNDYLERILDIQKEGPFFLLGWSFGGVVAHAIAAELQNRGHEVALLALIASAPANENTRVALSESEVASESGFHSALKAWAKERDENISVNSPEYELFAETLAVMTKNTIEILNDFVSPIYEGPAVLFIPTIDEKWSREQYLEEWAPHLKGNVSAHYIEGEHAGMDLPGPMAVIGRILDQMLKA</sequence>
<dbReference type="PANTHER" id="PTHR45527:SF1">
    <property type="entry name" value="FATTY ACID SYNTHASE"/>
    <property type="match status" value="1"/>
</dbReference>
<accession>A0A3E2MRL7</accession>
<dbReference type="PANTHER" id="PTHR45527">
    <property type="entry name" value="NONRIBOSOMAL PEPTIDE SYNTHETASE"/>
    <property type="match status" value="1"/>
</dbReference>
<dbReference type="FunFam" id="1.10.1200.10:FF:000016">
    <property type="entry name" value="Non-ribosomal peptide synthase"/>
    <property type="match status" value="1"/>
</dbReference>
<dbReference type="GO" id="GO:0031177">
    <property type="term" value="F:phosphopantetheine binding"/>
    <property type="evidence" value="ECO:0007669"/>
    <property type="project" value="InterPro"/>
</dbReference>
<dbReference type="GO" id="GO:0043041">
    <property type="term" value="P:amino acid activation for nonribosomal peptide biosynthetic process"/>
    <property type="evidence" value="ECO:0007669"/>
    <property type="project" value="TreeGrafter"/>
</dbReference>
<evidence type="ECO:0000256" key="3">
    <source>
        <dbReference type="ARBA" id="ARBA00022553"/>
    </source>
</evidence>
<comment type="cofactor">
    <cofactor evidence="1">
        <name>pantetheine 4'-phosphate</name>
        <dbReference type="ChEBI" id="CHEBI:47942"/>
    </cofactor>
</comment>
<dbReference type="SUPFAM" id="SSF53474">
    <property type="entry name" value="alpha/beta-Hydrolases"/>
    <property type="match status" value="1"/>
</dbReference>
<reference evidence="5 6" key="1">
    <citation type="journal article" date="2018" name="Sci. Rep.">
        <title>Extensive genomic diversity among Mycobacterium marinum strains revealed by whole genome sequencing.</title>
        <authorList>
            <person name="Das S."/>
            <person name="Pettersson B.M."/>
            <person name="Behra P.R."/>
            <person name="Mallick A."/>
            <person name="Cheramie M."/>
            <person name="Ramesh M."/>
            <person name="Shirreff L."/>
            <person name="DuCote T."/>
            <person name="Dasgupta S."/>
            <person name="Ennis D.G."/>
            <person name="Kirsebom L.A."/>
        </authorList>
    </citation>
    <scope>NUCLEOTIDE SEQUENCE [LARGE SCALE GENOMIC DNA]</scope>
    <source>
        <strain evidence="5 6">Davis1</strain>
    </source>
</reference>
<dbReference type="Pfam" id="PF00975">
    <property type="entry name" value="Thioesterase"/>
    <property type="match status" value="1"/>
</dbReference>
<evidence type="ECO:0000313" key="5">
    <source>
        <dbReference type="EMBL" id="RFZ36028.1"/>
    </source>
</evidence>
<dbReference type="Pfam" id="PF00550">
    <property type="entry name" value="PP-binding"/>
    <property type="match status" value="1"/>
</dbReference>
<dbReference type="InterPro" id="IPR036736">
    <property type="entry name" value="ACP-like_sf"/>
</dbReference>
<dbReference type="GO" id="GO:0005829">
    <property type="term" value="C:cytosol"/>
    <property type="evidence" value="ECO:0007669"/>
    <property type="project" value="TreeGrafter"/>
</dbReference>
<dbReference type="InterPro" id="IPR001031">
    <property type="entry name" value="Thioesterase"/>
</dbReference>
<proteinExistence type="predicted"/>
<dbReference type="PROSITE" id="PS50075">
    <property type="entry name" value="CARRIER"/>
    <property type="match status" value="1"/>
</dbReference>
<comment type="caution">
    <text evidence="5">The sequence shown here is derived from an EMBL/GenBank/DDBJ whole genome shotgun (WGS) entry which is preliminary data.</text>
</comment>
<name>A0A3E2MRL7_MYCMR</name>
<gene>
    <name evidence="5" type="primary">dhbF_17</name>
    <name evidence="5" type="ORF">DAVIS_04152</name>
</gene>
<evidence type="ECO:0000256" key="2">
    <source>
        <dbReference type="ARBA" id="ARBA00022450"/>
    </source>
</evidence>
<feature type="domain" description="Carrier" evidence="4">
    <location>
        <begin position="1"/>
        <end position="68"/>
    </location>
</feature>
<dbReference type="EMBL" id="PEDF01000154">
    <property type="protein sequence ID" value="RFZ36028.1"/>
    <property type="molecule type" value="Genomic_DNA"/>
</dbReference>
<dbReference type="GO" id="GO:0044550">
    <property type="term" value="P:secondary metabolite biosynthetic process"/>
    <property type="evidence" value="ECO:0007669"/>
    <property type="project" value="TreeGrafter"/>
</dbReference>
<dbReference type="SMART" id="SM00823">
    <property type="entry name" value="PKS_PP"/>
    <property type="match status" value="1"/>
</dbReference>
<keyword evidence="2" id="KW-0596">Phosphopantetheine</keyword>
<keyword evidence="3" id="KW-0597">Phosphoprotein</keyword>
<organism evidence="5 6">
    <name type="scientific">Mycobacterium marinum</name>
    <dbReference type="NCBI Taxonomy" id="1781"/>
    <lineage>
        <taxon>Bacteria</taxon>
        <taxon>Bacillati</taxon>
        <taxon>Actinomycetota</taxon>
        <taxon>Actinomycetes</taxon>
        <taxon>Mycobacteriales</taxon>
        <taxon>Mycobacteriaceae</taxon>
        <taxon>Mycobacterium</taxon>
        <taxon>Mycobacterium ulcerans group</taxon>
    </lineage>
</organism>
<dbReference type="AlphaFoldDB" id="A0A3E2MRL7"/>
<dbReference type="Gene3D" id="3.40.50.1820">
    <property type="entry name" value="alpha/beta hydrolase"/>
    <property type="match status" value="1"/>
</dbReference>
<dbReference type="InterPro" id="IPR020806">
    <property type="entry name" value="PKS_PP-bd"/>
</dbReference>
<dbReference type="InterPro" id="IPR006162">
    <property type="entry name" value="Ppantetheine_attach_site"/>
</dbReference>
<dbReference type="InterPro" id="IPR009081">
    <property type="entry name" value="PP-bd_ACP"/>
</dbReference>
<dbReference type="SUPFAM" id="SSF47336">
    <property type="entry name" value="ACP-like"/>
    <property type="match status" value="1"/>
</dbReference>
<dbReference type="Proteomes" id="UP000257451">
    <property type="component" value="Unassembled WGS sequence"/>
</dbReference>
<evidence type="ECO:0000256" key="1">
    <source>
        <dbReference type="ARBA" id="ARBA00001957"/>
    </source>
</evidence>
<evidence type="ECO:0000313" key="6">
    <source>
        <dbReference type="Proteomes" id="UP000257451"/>
    </source>
</evidence>
<protein>
    <submittedName>
        <fullName evidence="5">Dimodular nonribosomal peptide synthase</fullName>
    </submittedName>
</protein>
<dbReference type="InterPro" id="IPR029058">
    <property type="entry name" value="AB_hydrolase_fold"/>
</dbReference>
<dbReference type="GO" id="GO:0072330">
    <property type="term" value="P:monocarboxylic acid biosynthetic process"/>
    <property type="evidence" value="ECO:0007669"/>
    <property type="project" value="UniProtKB-ARBA"/>
</dbReference>